<dbReference type="GO" id="GO:0016874">
    <property type="term" value="F:ligase activity"/>
    <property type="evidence" value="ECO:0007669"/>
    <property type="project" value="UniProtKB-KW"/>
</dbReference>
<keyword evidence="3" id="KW-1185">Reference proteome</keyword>
<accession>A0ABU1ZKU0</accession>
<gene>
    <name evidence="2" type="ORF">J2X15_001449</name>
</gene>
<dbReference type="SUPFAM" id="SSF56091">
    <property type="entry name" value="DNA ligase/mRNA capping enzyme, catalytic domain"/>
    <property type="match status" value="1"/>
</dbReference>
<dbReference type="Gene3D" id="3.30.1490.70">
    <property type="match status" value="1"/>
</dbReference>
<sequence length="114" mass="12999">MARTKATAGVKAALPATLAPQLATLVGGPTSDPKDWVFEIKFDGYRVLTRVQGDRIQLFTRNGNDWTTKLGRCTRRRVWRADRMAVYGQAARRHRERGACQRITGREVHRHPDR</sequence>
<protein>
    <submittedName>
        <fullName evidence="2">ATP-dependent DNA ligase</fullName>
    </submittedName>
</protein>
<feature type="domain" description="ATP-dependent DNA ligase family profile" evidence="1">
    <location>
        <begin position="32"/>
        <end position="74"/>
    </location>
</feature>
<organism evidence="2 3">
    <name type="scientific">Rhodoferax saidenbachensis</name>
    <dbReference type="NCBI Taxonomy" id="1484693"/>
    <lineage>
        <taxon>Bacteria</taxon>
        <taxon>Pseudomonadati</taxon>
        <taxon>Pseudomonadota</taxon>
        <taxon>Betaproteobacteria</taxon>
        <taxon>Burkholderiales</taxon>
        <taxon>Comamonadaceae</taxon>
        <taxon>Rhodoferax</taxon>
    </lineage>
</organism>
<comment type="caution">
    <text evidence="2">The sequence shown here is derived from an EMBL/GenBank/DDBJ whole genome shotgun (WGS) entry which is preliminary data.</text>
</comment>
<proteinExistence type="predicted"/>
<evidence type="ECO:0000313" key="2">
    <source>
        <dbReference type="EMBL" id="MDR7306171.1"/>
    </source>
</evidence>
<dbReference type="Proteomes" id="UP001268089">
    <property type="component" value="Unassembled WGS sequence"/>
</dbReference>
<dbReference type="EMBL" id="JAVDXO010000002">
    <property type="protein sequence ID" value="MDR7306171.1"/>
    <property type="molecule type" value="Genomic_DNA"/>
</dbReference>
<evidence type="ECO:0000313" key="3">
    <source>
        <dbReference type="Proteomes" id="UP001268089"/>
    </source>
</evidence>
<name>A0ABU1ZKU0_9BURK</name>
<dbReference type="Gene3D" id="3.30.470.30">
    <property type="entry name" value="DNA ligase/mRNA capping enzyme"/>
    <property type="match status" value="1"/>
</dbReference>
<dbReference type="RefSeq" id="WP_310340867.1">
    <property type="nucleotide sequence ID" value="NZ_JAVDXO010000002.1"/>
</dbReference>
<dbReference type="InterPro" id="IPR012310">
    <property type="entry name" value="DNA_ligase_ATP-dep_cent"/>
</dbReference>
<keyword evidence="2" id="KW-0436">Ligase</keyword>
<dbReference type="Pfam" id="PF01068">
    <property type="entry name" value="DNA_ligase_A_M"/>
    <property type="match status" value="1"/>
</dbReference>
<evidence type="ECO:0000259" key="1">
    <source>
        <dbReference type="Pfam" id="PF01068"/>
    </source>
</evidence>
<reference evidence="2 3" key="1">
    <citation type="submission" date="2023-07" db="EMBL/GenBank/DDBJ databases">
        <title>Sorghum-associated microbial communities from plants grown in Nebraska, USA.</title>
        <authorList>
            <person name="Schachtman D."/>
        </authorList>
    </citation>
    <scope>NUCLEOTIDE SEQUENCE [LARGE SCALE GENOMIC DNA]</scope>
    <source>
        <strain evidence="2 3">BE308</strain>
    </source>
</reference>